<comment type="caution">
    <text evidence="2">The sequence shown here is derived from an EMBL/GenBank/DDBJ whole genome shotgun (WGS) entry which is preliminary data.</text>
</comment>
<dbReference type="EMBL" id="BAABLN010000031">
    <property type="protein sequence ID" value="GAA4701337.1"/>
    <property type="molecule type" value="Genomic_DNA"/>
</dbReference>
<dbReference type="InterPro" id="IPR011009">
    <property type="entry name" value="Kinase-like_dom_sf"/>
</dbReference>
<dbReference type="Pfam" id="PF01636">
    <property type="entry name" value="APH"/>
    <property type="match status" value="1"/>
</dbReference>
<feature type="domain" description="Aminoglycoside phosphotransferase" evidence="1">
    <location>
        <begin position="5"/>
        <end position="89"/>
    </location>
</feature>
<dbReference type="Gene3D" id="3.90.1200.10">
    <property type="match status" value="1"/>
</dbReference>
<protein>
    <recommendedName>
        <fullName evidence="1">Aminoglycoside phosphotransferase domain-containing protein</fullName>
    </recommendedName>
</protein>
<gene>
    <name evidence="2" type="ORF">GCM10025781_19650</name>
</gene>
<proteinExistence type="predicted"/>
<dbReference type="SUPFAM" id="SSF56112">
    <property type="entry name" value="Protein kinase-like (PK-like)"/>
    <property type="match status" value="1"/>
</dbReference>
<reference evidence="3" key="1">
    <citation type="journal article" date="2019" name="Int. J. Syst. Evol. Microbiol.">
        <title>The Global Catalogue of Microorganisms (GCM) 10K type strain sequencing project: providing services to taxonomists for standard genome sequencing and annotation.</title>
        <authorList>
            <consortium name="The Broad Institute Genomics Platform"/>
            <consortium name="The Broad Institute Genome Sequencing Center for Infectious Disease"/>
            <person name="Wu L."/>
            <person name="Ma J."/>
        </authorList>
    </citation>
    <scope>NUCLEOTIDE SEQUENCE [LARGE SCALE GENOMIC DNA]</scope>
    <source>
        <strain evidence="3">JCM 18958</strain>
    </source>
</reference>
<dbReference type="Proteomes" id="UP001501446">
    <property type="component" value="Unassembled WGS sequence"/>
</dbReference>
<evidence type="ECO:0000259" key="1">
    <source>
        <dbReference type="Pfam" id="PF01636"/>
    </source>
</evidence>
<accession>A0ABP8X6S4</accession>
<evidence type="ECO:0000313" key="3">
    <source>
        <dbReference type="Proteomes" id="UP001501446"/>
    </source>
</evidence>
<dbReference type="InterPro" id="IPR002575">
    <property type="entry name" value="Aminoglycoside_PTrfase"/>
</dbReference>
<keyword evidence="3" id="KW-1185">Reference proteome</keyword>
<organism evidence="2 3">
    <name type="scientific">Kocuria gwangalliensis</name>
    <dbReference type="NCBI Taxonomy" id="501592"/>
    <lineage>
        <taxon>Bacteria</taxon>
        <taxon>Bacillati</taxon>
        <taxon>Actinomycetota</taxon>
        <taxon>Actinomycetes</taxon>
        <taxon>Micrococcales</taxon>
        <taxon>Micrococcaceae</taxon>
        <taxon>Kocuria</taxon>
    </lineage>
</organism>
<sequence length="100" mass="10924">MPSALAEKVRRAWLAVQPRDRCVIHGDPGAANALITAEGECVLIDWDEARVDDPLFDLKVTEAEELAALAWEIAVCWKPEPAYARALAEQLLTGEGGHMT</sequence>
<name>A0ABP8X6S4_9MICC</name>
<evidence type="ECO:0000313" key="2">
    <source>
        <dbReference type="EMBL" id="GAA4701337.1"/>
    </source>
</evidence>